<dbReference type="PANTHER" id="PTHR32315">
    <property type="entry name" value="ADENINE PHOSPHORIBOSYLTRANSFERASE"/>
    <property type="match status" value="1"/>
</dbReference>
<comment type="similarity">
    <text evidence="5 12">Belongs to the purine/pyrimidine phosphoribosyltransferase family.</text>
</comment>
<evidence type="ECO:0000256" key="7">
    <source>
        <dbReference type="ARBA" id="ARBA00011893"/>
    </source>
</evidence>
<accession>K0ER87</accession>
<evidence type="ECO:0000256" key="5">
    <source>
        <dbReference type="ARBA" id="ARBA00008391"/>
    </source>
</evidence>
<dbReference type="CDD" id="cd06223">
    <property type="entry name" value="PRTases_typeI"/>
    <property type="match status" value="1"/>
</dbReference>
<dbReference type="SUPFAM" id="SSF53271">
    <property type="entry name" value="PRTase-like"/>
    <property type="match status" value="1"/>
</dbReference>
<comment type="subunit">
    <text evidence="6 12">Homodimer.</text>
</comment>
<evidence type="ECO:0000256" key="8">
    <source>
        <dbReference type="ARBA" id="ARBA00022490"/>
    </source>
</evidence>
<keyword evidence="16" id="KW-1185">Reference proteome</keyword>
<dbReference type="FunFam" id="3.40.50.2020:FF:000004">
    <property type="entry name" value="Adenine phosphoribosyltransferase"/>
    <property type="match status" value="1"/>
</dbReference>
<keyword evidence="10 12" id="KW-0808">Transferase</keyword>
<evidence type="ECO:0000256" key="3">
    <source>
        <dbReference type="ARBA" id="ARBA00004496"/>
    </source>
</evidence>
<keyword evidence="9 12" id="KW-0328">Glycosyltransferase</keyword>
<comment type="pathway">
    <text evidence="4 12">Purine metabolism; AMP biosynthesis via salvage pathway; AMP from adenine: step 1/1.</text>
</comment>
<sequence length="191" mass="20146">MSDTVDYSTAPDRTDDRLAADVADLIRAYPDFPSPGVLFQDLCPVIATPTMTTRIAKAAIRHFAGAFDIVLAVEARGFVFGTAVAQESGSPLVLARKSGKLPGRVYNVSYDLEYGRAALELQCDVLPPSARVLLVDDVLATGGTLSAAAELVELAHATVTGYAVVATLTELGGPARLGRYQGYCTLTLPID</sequence>
<organism evidence="14 16">
    <name type="scientific">Nocardia brasiliensis (strain ATCC 700358 / HUJEG-1)</name>
    <dbReference type="NCBI Taxonomy" id="1133849"/>
    <lineage>
        <taxon>Bacteria</taxon>
        <taxon>Bacillati</taxon>
        <taxon>Actinomycetota</taxon>
        <taxon>Actinomycetes</taxon>
        <taxon>Mycobacteriales</taxon>
        <taxon>Nocardiaceae</taxon>
        <taxon>Nocardia</taxon>
    </lineage>
</organism>
<comment type="subcellular location">
    <subcellularLocation>
        <location evidence="3 12">Cytoplasm</location>
    </subcellularLocation>
</comment>
<evidence type="ECO:0000313" key="14">
    <source>
        <dbReference type="EMBL" id="AFU02283.1"/>
    </source>
</evidence>
<feature type="domain" description="Phosphoribosyltransferase" evidence="13">
    <location>
        <begin position="53"/>
        <end position="166"/>
    </location>
</feature>
<dbReference type="InterPro" id="IPR050054">
    <property type="entry name" value="UPRTase/APRTase"/>
</dbReference>
<dbReference type="eggNOG" id="COG0503">
    <property type="taxonomic scope" value="Bacteria"/>
</dbReference>
<dbReference type="HOGENOM" id="CLU_063339_3_3_11"/>
<protein>
    <recommendedName>
        <fullName evidence="7 12">Adenine phosphoribosyltransferase</fullName>
        <shortName evidence="12">APRT</shortName>
        <ecNumber evidence="7 12">2.4.2.7</ecNumber>
    </recommendedName>
</protein>
<reference evidence="15" key="2">
    <citation type="submission" date="2013-12" db="EMBL/GenBank/DDBJ databases">
        <title>Characterization of a SAM-dependent Fluorinase from a Latent Biosynthetic Pathway for Fluoroacetate and 4-Fluorothreonine Formation in the Actinomycetoma Pathogen Nocardia brasiliensis ATCC 700358.</title>
        <authorList>
            <person name="Wang Y."/>
            <person name="Pan H."/>
            <person name="Deng Z."/>
            <person name="Qu X."/>
        </authorList>
    </citation>
    <scope>NUCLEOTIDE SEQUENCE</scope>
    <source>
        <strain evidence="15">ATCC 700358</strain>
    </source>
</reference>
<dbReference type="InterPro" id="IPR000836">
    <property type="entry name" value="PRTase_dom"/>
</dbReference>
<dbReference type="HAMAP" id="MF_00004">
    <property type="entry name" value="Aden_phosphoribosyltr"/>
    <property type="match status" value="1"/>
</dbReference>
<dbReference type="GO" id="GO:0006168">
    <property type="term" value="P:adenine salvage"/>
    <property type="evidence" value="ECO:0007669"/>
    <property type="project" value="InterPro"/>
</dbReference>
<dbReference type="GO" id="GO:0005737">
    <property type="term" value="C:cytoplasm"/>
    <property type="evidence" value="ECO:0007669"/>
    <property type="project" value="UniProtKB-SubCell"/>
</dbReference>
<evidence type="ECO:0000313" key="16">
    <source>
        <dbReference type="Proteomes" id="UP000006304"/>
    </source>
</evidence>
<evidence type="ECO:0000313" key="15">
    <source>
        <dbReference type="EMBL" id="AHK61115.1"/>
    </source>
</evidence>
<comment type="function">
    <text evidence="2 12">Catalyzes a salvage reaction resulting in the formation of AMP, that is energically less costly than de novo synthesis.</text>
</comment>
<dbReference type="EMBL" id="CP003876">
    <property type="protein sequence ID" value="AFU02283.1"/>
    <property type="molecule type" value="Genomic_DNA"/>
</dbReference>
<dbReference type="GO" id="GO:0016208">
    <property type="term" value="F:AMP binding"/>
    <property type="evidence" value="ECO:0007669"/>
    <property type="project" value="TreeGrafter"/>
</dbReference>
<dbReference type="KEGG" id="nbr:O3I_021620"/>
<dbReference type="UniPathway" id="UPA00588">
    <property type="reaction ID" value="UER00646"/>
</dbReference>
<name>K0ER87_NOCB7</name>
<dbReference type="GO" id="GO:0002055">
    <property type="term" value="F:adenine binding"/>
    <property type="evidence" value="ECO:0007669"/>
    <property type="project" value="TreeGrafter"/>
</dbReference>
<evidence type="ECO:0000256" key="1">
    <source>
        <dbReference type="ARBA" id="ARBA00000868"/>
    </source>
</evidence>
<dbReference type="EMBL" id="KF963271">
    <property type="protein sequence ID" value="AHK61115.1"/>
    <property type="molecule type" value="Genomic_DNA"/>
</dbReference>
<reference evidence="14 16" key="1">
    <citation type="journal article" date="2012" name="J. Bacteriol.">
        <title>Complete genome sequence of Nocardia brasiliensis HUJEG-1.</title>
        <authorList>
            <person name="Vera-Cabrera L."/>
            <person name="Ortiz-Lopez R."/>
            <person name="Elizondo-Gonzalez R."/>
            <person name="Perez-Maya A.A."/>
            <person name="Ocampo-Candiani J."/>
        </authorList>
    </citation>
    <scope>NUCLEOTIDE SEQUENCE [LARGE SCALE GENOMIC DNA]</scope>
    <source>
        <strain evidence="16">ATCC 700358</strain>
        <strain evidence="14">HUJEG-1</strain>
    </source>
</reference>
<evidence type="ECO:0000256" key="6">
    <source>
        <dbReference type="ARBA" id="ARBA00011738"/>
    </source>
</evidence>
<evidence type="ECO:0000256" key="2">
    <source>
        <dbReference type="ARBA" id="ARBA00003968"/>
    </source>
</evidence>
<keyword evidence="11 12" id="KW-0660">Purine salvage</keyword>
<dbReference type="NCBIfam" id="NF002636">
    <property type="entry name" value="PRK02304.1-5"/>
    <property type="match status" value="1"/>
</dbReference>
<dbReference type="PANTHER" id="PTHR32315:SF3">
    <property type="entry name" value="ADENINE PHOSPHORIBOSYLTRANSFERASE"/>
    <property type="match status" value="1"/>
</dbReference>
<dbReference type="RefSeq" id="WP_014985138.1">
    <property type="nucleotide sequence ID" value="NC_018681.1"/>
</dbReference>
<dbReference type="STRING" id="1133849.O3I_021620"/>
<evidence type="ECO:0000256" key="10">
    <source>
        <dbReference type="ARBA" id="ARBA00022679"/>
    </source>
</evidence>
<dbReference type="Proteomes" id="UP000006304">
    <property type="component" value="Chromosome"/>
</dbReference>
<dbReference type="GO" id="GO:0003999">
    <property type="term" value="F:adenine phosphoribosyltransferase activity"/>
    <property type="evidence" value="ECO:0007669"/>
    <property type="project" value="UniProtKB-UniRule"/>
</dbReference>
<keyword evidence="8 12" id="KW-0963">Cytoplasm</keyword>
<dbReference type="Pfam" id="PF00156">
    <property type="entry name" value="Pribosyltran"/>
    <property type="match status" value="1"/>
</dbReference>
<dbReference type="InterPro" id="IPR005764">
    <property type="entry name" value="Ade_phspho_trans"/>
</dbReference>
<evidence type="ECO:0000256" key="12">
    <source>
        <dbReference type="HAMAP-Rule" id="MF_00004"/>
    </source>
</evidence>
<dbReference type="AlphaFoldDB" id="K0ER87"/>
<evidence type="ECO:0000256" key="9">
    <source>
        <dbReference type="ARBA" id="ARBA00022676"/>
    </source>
</evidence>
<evidence type="ECO:0000259" key="13">
    <source>
        <dbReference type="Pfam" id="PF00156"/>
    </source>
</evidence>
<gene>
    <name evidence="15" type="primary">nobE</name>
    <name evidence="12" type="synonym">apt</name>
    <name evidence="14" type="ORF">O3I_021620</name>
</gene>
<dbReference type="InterPro" id="IPR029057">
    <property type="entry name" value="PRTase-like"/>
</dbReference>
<comment type="catalytic activity">
    <reaction evidence="1 12">
        <text>AMP + diphosphate = 5-phospho-alpha-D-ribose 1-diphosphate + adenine</text>
        <dbReference type="Rhea" id="RHEA:16609"/>
        <dbReference type="ChEBI" id="CHEBI:16708"/>
        <dbReference type="ChEBI" id="CHEBI:33019"/>
        <dbReference type="ChEBI" id="CHEBI:58017"/>
        <dbReference type="ChEBI" id="CHEBI:456215"/>
        <dbReference type="EC" id="2.4.2.7"/>
    </reaction>
</comment>
<dbReference type="EC" id="2.4.2.7" evidence="7 12"/>
<dbReference type="GO" id="GO:0006166">
    <property type="term" value="P:purine ribonucleoside salvage"/>
    <property type="evidence" value="ECO:0007669"/>
    <property type="project" value="UniProtKB-KW"/>
</dbReference>
<proteinExistence type="inferred from homology"/>
<evidence type="ECO:0000256" key="11">
    <source>
        <dbReference type="ARBA" id="ARBA00022726"/>
    </source>
</evidence>
<dbReference type="Gene3D" id="3.40.50.2020">
    <property type="match status" value="1"/>
</dbReference>
<evidence type="ECO:0000256" key="4">
    <source>
        <dbReference type="ARBA" id="ARBA00004659"/>
    </source>
</evidence>
<dbReference type="GO" id="GO:0044209">
    <property type="term" value="P:AMP salvage"/>
    <property type="evidence" value="ECO:0007669"/>
    <property type="project" value="UniProtKB-UniRule"/>
</dbReference>